<gene>
    <name evidence="2" type="ORF">D2L64_04235</name>
</gene>
<dbReference type="OrthoDB" id="3392986at2"/>
<organism evidence="2 3">
    <name type="scientific">Micromonospora radicis</name>
    <dbReference type="NCBI Taxonomy" id="1894971"/>
    <lineage>
        <taxon>Bacteria</taxon>
        <taxon>Bacillati</taxon>
        <taxon>Actinomycetota</taxon>
        <taxon>Actinomycetes</taxon>
        <taxon>Micromonosporales</taxon>
        <taxon>Micromonosporaceae</taxon>
        <taxon>Micromonospora</taxon>
    </lineage>
</organism>
<reference evidence="2 3" key="1">
    <citation type="submission" date="2018-08" db="EMBL/GenBank/DDBJ databases">
        <title>Jishengella sp. nov., isolated from a root of Azadirachta indica A. Juss. var. siamensis Valenton.</title>
        <authorList>
            <person name="Kuncharoen N."/>
            <person name="Tanasupawat S."/>
            <person name="Kudo T."/>
            <person name="Ohkuma M."/>
        </authorList>
    </citation>
    <scope>NUCLEOTIDE SEQUENCE [LARGE SCALE GENOMIC DNA]</scope>
    <source>
        <strain evidence="2 3">AZ1-13</strain>
    </source>
</reference>
<keyword evidence="3" id="KW-1185">Reference proteome</keyword>
<protein>
    <submittedName>
        <fullName evidence="2">Uncharacterized protein</fullName>
    </submittedName>
</protein>
<dbReference type="AlphaFoldDB" id="A0A418N0F1"/>
<feature type="region of interest" description="Disordered" evidence="1">
    <location>
        <begin position="15"/>
        <end position="38"/>
    </location>
</feature>
<evidence type="ECO:0000313" key="3">
    <source>
        <dbReference type="Proteomes" id="UP000283832"/>
    </source>
</evidence>
<accession>A0A418N0F1</accession>
<dbReference type="EMBL" id="QXEC01000002">
    <property type="protein sequence ID" value="RIV40813.1"/>
    <property type="molecule type" value="Genomic_DNA"/>
</dbReference>
<proteinExistence type="predicted"/>
<evidence type="ECO:0000313" key="2">
    <source>
        <dbReference type="EMBL" id="RIV40813.1"/>
    </source>
</evidence>
<name>A0A418N0F1_9ACTN</name>
<dbReference type="Proteomes" id="UP000283832">
    <property type="component" value="Unassembled WGS sequence"/>
</dbReference>
<sequence>MRARRFRCPRTVLPSLPRRRRGASLPDWMRQPTQALPLEDLRRDAPNSLGRAGWLTRAQQWRANGGRS</sequence>
<comment type="caution">
    <text evidence="2">The sequence shown here is derived from an EMBL/GenBank/DDBJ whole genome shotgun (WGS) entry which is preliminary data.</text>
</comment>
<evidence type="ECO:0000256" key="1">
    <source>
        <dbReference type="SAM" id="MobiDB-lite"/>
    </source>
</evidence>